<evidence type="ECO:0000313" key="1">
    <source>
        <dbReference type="EMBL" id="KAJ9066431.1"/>
    </source>
</evidence>
<dbReference type="Proteomes" id="UP001165960">
    <property type="component" value="Unassembled WGS sequence"/>
</dbReference>
<sequence length="124" mass="13364">MEDGLLDCLTIGSAFSDRGGWGCLFNKNNLWLPLCSWTGMSCNSQLAWCQMLIALAFVRNQMDNDEYELVAPLVPFSASKRPCKVPSCYSIPCLPTGSIPSAGTSNRPPGDGSSTSGSKRHSLE</sequence>
<name>A0ACC2SW07_9FUNG</name>
<protein>
    <submittedName>
        <fullName evidence="1">Uncharacterized protein</fullName>
    </submittedName>
</protein>
<organism evidence="1 2">
    <name type="scientific">Entomophthora muscae</name>
    <dbReference type="NCBI Taxonomy" id="34485"/>
    <lineage>
        <taxon>Eukaryota</taxon>
        <taxon>Fungi</taxon>
        <taxon>Fungi incertae sedis</taxon>
        <taxon>Zoopagomycota</taxon>
        <taxon>Entomophthoromycotina</taxon>
        <taxon>Entomophthoromycetes</taxon>
        <taxon>Entomophthorales</taxon>
        <taxon>Entomophthoraceae</taxon>
        <taxon>Entomophthora</taxon>
    </lineage>
</organism>
<reference evidence="1" key="1">
    <citation type="submission" date="2022-04" db="EMBL/GenBank/DDBJ databases">
        <title>Genome of the entomopathogenic fungus Entomophthora muscae.</title>
        <authorList>
            <person name="Elya C."/>
            <person name="Lovett B.R."/>
            <person name="Lee E."/>
            <person name="Macias A.M."/>
            <person name="Hajek A.E."/>
            <person name="De Bivort B.L."/>
            <person name="Kasson M.T."/>
            <person name="De Fine Licht H.H."/>
            <person name="Stajich J.E."/>
        </authorList>
    </citation>
    <scope>NUCLEOTIDE SEQUENCE</scope>
    <source>
        <strain evidence="1">Berkeley</strain>
    </source>
</reference>
<comment type="caution">
    <text evidence="1">The sequence shown here is derived from an EMBL/GenBank/DDBJ whole genome shotgun (WGS) entry which is preliminary data.</text>
</comment>
<accession>A0ACC2SW07</accession>
<keyword evidence="2" id="KW-1185">Reference proteome</keyword>
<proteinExistence type="predicted"/>
<gene>
    <name evidence="1" type="ORF">DSO57_1009675</name>
</gene>
<evidence type="ECO:0000313" key="2">
    <source>
        <dbReference type="Proteomes" id="UP001165960"/>
    </source>
</evidence>
<dbReference type="EMBL" id="QTSX02004291">
    <property type="protein sequence ID" value="KAJ9066431.1"/>
    <property type="molecule type" value="Genomic_DNA"/>
</dbReference>